<proteinExistence type="predicted"/>
<gene>
    <name evidence="1" type="ORF">PoB_001792600</name>
</gene>
<name>A0AAV3Z9V1_9GAST</name>
<dbReference type="Proteomes" id="UP000735302">
    <property type="component" value="Unassembled WGS sequence"/>
</dbReference>
<protein>
    <submittedName>
        <fullName evidence="1">Uncharacterized protein</fullName>
    </submittedName>
</protein>
<sequence>MATVVVNDYRHVVSDAALMGDFPVSAASSAAAEDDKPGGPREDSEGDIQTVVFGELYRQTNKTHAWDKDFLGHQLGEGAIVLQVENVEKVRAAPRSRPRRRPLGVGSTVACESALRSAGTLLSRVRAPLPAPWPDGGPESLRSPCCGLAIYKNFDR</sequence>
<dbReference type="AlphaFoldDB" id="A0AAV3Z9V1"/>
<comment type="caution">
    <text evidence="1">The sequence shown here is derived from an EMBL/GenBank/DDBJ whole genome shotgun (WGS) entry which is preliminary data.</text>
</comment>
<evidence type="ECO:0000313" key="2">
    <source>
        <dbReference type="Proteomes" id="UP000735302"/>
    </source>
</evidence>
<evidence type="ECO:0000313" key="1">
    <source>
        <dbReference type="EMBL" id="GFN91420.1"/>
    </source>
</evidence>
<accession>A0AAV3Z9V1</accession>
<reference evidence="1 2" key="1">
    <citation type="journal article" date="2021" name="Elife">
        <title>Chloroplast acquisition without the gene transfer in kleptoplastic sea slugs, Plakobranchus ocellatus.</title>
        <authorList>
            <person name="Maeda T."/>
            <person name="Takahashi S."/>
            <person name="Yoshida T."/>
            <person name="Shimamura S."/>
            <person name="Takaki Y."/>
            <person name="Nagai Y."/>
            <person name="Toyoda A."/>
            <person name="Suzuki Y."/>
            <person name="Arimoto A."/>
            <person name="Ishii H."/>
            <person name="Satoh N."/>
            <person name="Nishiyama T."/>
            <person name="Hasebe M."/>
            <person name="Maruyama T."/>
            <person name="Minagawa J."/>
            <person name="Obokata J."/>
            <person name="Shigenobu S."/>
        </authorList>
    </citation>
    <scope>NUCLEOTIDE SEQUENCE [LARGE SCALE GENOMIC DNA]</scope>
</reference>
<organism evidence="1 2">
    <name type="scientific">Plakobranchus ocellatus</name>
    <dbReference type="NCBI Taxonomy" id="259542"/>
    <lineage>
        <taxon>Eukaryota</taxon>
        <taxon>Metazoa</taxon>
        <taxon>Spiralia</taxon>
        <taxon>Lophotrochozoa</taxon>
        <taxon>Mollusca</taxon>
        <taxon>Gastropoda</taxon>
        <taxon>Heterobranchia</taxon>
        <taxon>Euthyneura</taxon>
        <taxon>Panpulmonata</taxon>
        <taxon>Sacoglossa</taxon>
        <taxon>Placobranchoidea</taxon>
        <taxon>Plakobranchidae</taxon>
        <taxon>Plakobranchus</taxon>
    </lineage>
</organism>
<keyword evidence="2" id="KW-1185">Reference proteome</keyword>
<dbReference type="EMBL" id="BLXT01002135">
    <property type="protein sequence ID" value="GFN91420.1"/>
    <property type="molecule type" value="Genomic_DNA"/>
</dbReference>